<keyword evidence="5 7" id="KW-0573">Peptidoglycan synthesis</keyword>
<dbReference type="RefSeq" id="WP_128410573.1">
    <property type="nucleotide sequence ID" value="NZ_SBHX01000028.1"/>
</dbReference>
<evidence type="ECO:0000313" key="10">
    <source>
        <dbReference type="EMBL" id="RWX31809.1"/>
    </source>
</evidence>
<dbReference type="EMBL" id="SBHX01000028">
    <property type="protein sequence ID" value="RWX31809.1"/>
    <property type="molecule type" value="Genomic_DNA"/>
</dbReference>
<dbReference type="GO" id="GO:0071972">
    <property type="term" value="F:peptidoglycan L,D-transpeptidase activity"/>
    <property type="evidence" value="ECO:0007669"/>
    <property type="project" value="TreeGrafter"/>
</dbReference>
<dbReference type="GO" id="GO:0008360">
    <property type="term" value="P:regulation of cell shape"/>
    <property type="evidence" value="ECO:0007669"/>
    <property type="project" value="UniProtKB-UniRule"/>
</dbReference>
<dbReference type="GO" id="GO:0016740">
    <property type="term" value="F:transferase activity"/>
    <property type="evidence" value="ECO:0007669"/>
    <property type="project" value="UniProtKB-KW"/>
</dbReference>
<dbReference type="Gene3D" id="2.40.440.10">
    <property type="entry name" value="L,D-transpeptidase catalytic domain-like"/>
    <property type="match status" value="1"/>
</dbReference>
<dbReference type="Gene3D" id="1.10.101.10">
    <property type="entry name" value="PGBD-like superfamily/PGBD"/>
    <property type="match status" value="1"/>
</dbReference>
<gene>
    <name evidence="10" type="ORF">EHI47_12220</name>
</gene>
<keyword evidence="4 7" id="KW-0133">Cell shape</keyword>
<evidence type="ECO:0000256" key="7">
    <source>
        <dbReference type="PROSITE-ProRule" id="PRU01373"/>
    </source>
</evidence>
<dbReference type="Proteomes" id="UP000283817">
    <property type="component" value="Unassembled WGS sequence"/>
</dbReference>
<feature type="active site" description="Proton donor/acceptor" evidence="7">
    <location>
        <position position="318"/>
    </location>
</feature>
<dbReference type="InterPro" id="IPR050979">
    <property type="entry name" value="LD-transpeptidase"/>
</dbReference>
<dbReference type="InterPro" id="IPR002477">
    <property type="entry name" value="Peptidoglycan-bd-like"/>
</dbReference>
<dbReference type="AlphaFoldDB" id="A0A444I2P9"/>
<evidence type="ECO:0000256" key="1">
    <source>
        <dbReference type="ARBA" id="ARBA00004752"/>
    </source>
</evidence>
<keyword evidence="6 7" id="KW-0961">Cell wall biogenesis/degradation</keyword>
<evidence type="ECO:0000259" key="9">
    <source>
        <dbReference type="PROSITE" id="PS52029"/>
    </source>
</evidence>
<accession>A0A444I2P9</accession>
<evidence type="ECO:0000256" key="3">
    <source>
        <dbReference type="ARBA" id="ARBA00022679"/>
    </source>
</evidence>
<dbReference type="GO" id="GO:0071555">
    <property type="term" value="P:cell wall organization"/>
    <property type="evidence" value="ECO:0007669"/>
    <property type="project" value="UniProtKB-UniRule"/>
</dbReference>
<evidence type="ECO:0000256" key="8">
    <source>
        <dbReference type="SAM" id="SignalP"/>
    </source>
</evidence>
<feature type="domain" description="L,D-TPase catalytic" evidence="9">
    <location>
        <begin position="225"/>
        <end position="358"/>
    </location>
</feature>
<dbReference type="InterPro" id="IPR005490">
    <property type="entry name" value="LD_TPept_cat_dom"/>
</dbReference>
<sequence>MSRTVGLSALASTVACVFIGSLCAAQASSLTPQAINTAPLEVIPASYTPTPKNTDLIVTGSTSKDQQAVDPAAVALPFDTNTPSASVVRLEVLLDRAGASPGVIDGLDGGNLRHAVAAFEAMRGLPVDSKLGPRMISSIDDPNQVIGSYVITARDISVVVGPISKDYGQMAKMKYLGYTTVTEGLAERFHMGEDLLKTLNPDARFVEGETIFVADLGVNKTGKAVRLEVDKAEGQVRAYAADGSLLVAYPATIGSVANPSPTGTHSVKTVVVDPDYTYNPKVNFQQGANDTVLTLPPGPNGPVGTVWIDLSEPTFGIHGTPEPSRIDKTGSHGCVRLTNWDAEELARLLTKDVPVKFL</sequence>
<dbReference type="PANTHER" id="PTHR30582:SF30">
    <property type="entry name" value="BLR4375 PROTEIN"/>
    <property type="match status" value="1"/>
</dbReference>
<dbReference type="SUPFAM" id="SSF47090">
    <property type="entry name" value="PGBD-like"/>
    <property type="match status" value="1"/>
</dbReference>
<dbReference type="InterPro" id="IPR036365">
    <property type="entry name" value="PGBD-like_sf"/>
</dbReference>
<evidence type="ECO:0000256" key="5">
    <source>
        <dbReference type="ARBA" id="ARBA00022984"/>
    </source>
</evidence>
<name>A0A444I2P9_RHILE</name>
<feature type="chain" id="PRO_5019224250" evidence="8">
    <location>
        <begin position="25"/>
        <end position="358"/>
    </location>
</feature>
<dbReference type="GO" id="GO:0005576">
    <property type="term" value="C:extracellular region"/>
    <property type="evidence" value="ECO:0007669"/>
    <property type="project" value="TreeGrafter"/>
</dbReference>
<dbReference type="Pfam" id="PF03734">
    <property type="entry name" value="YkuD"/>
    <property type="match status" value="1"/>
</dbReference>
<dbReference type="PROSITE" id="PS52029">
    <property type="entry name" value="LD_TPASE"/>
    <property type="match status" value="1"/>
</dbReference>
<comment type="caution">
    <text evidence="10">The sequence shown here is derived from an EMBL/GenBank/DDBJ whole genome shotgun (WGS) entry which is preliminary data.</text>
</comment>
<feature type="signal peptide" evidence="8">
    <location>
        <begin position="1"/>
        <end position="24"/>
    </location>
</feature>
<dbReference type="InterPro" id="IPR038063">
    <property type="entry name" value="Transpep_catalytic_dom"/>
</dbReference>
<evidence type="ECO:0000313" key="11">
    <source>
        <dbReference type="Proteomes" id="UP000283817"/>
    </source>
</evidence>
<comment type="similarity">
    <text evidence="2">Belongs to the YkuD family.</text>
</comment>
<reference evidence="10 11" key="1">
    <citation type="submission" date="2019-01" db="EMBL/GenBank/DDBJ databases">
        <title>RHIZO-ID as a novel technology for direct rhizobia identification.</title>
        <authorList>
            <person name="De Meyer S.E."/>
        </authorList>
    </citation>
    <scope>NUCLEOTIDE SEQUENCE [LARGE SCALE GENOMIC DNA]</scope>
    <source>
        <strain evidence="10 11">WSM448</strain>
    </source>
</reference>
<keyword evidence="3" id="KW-0808">Transferase</keyword>
<proteinExistence type="inferred from homology"/>
<feature type="active site" description="Nucleophile" evidence="7">
    <location>
        <position position="334"/>
    </location>
</feature>
<dbReference type="CDD" id="cd16913">
    <property type="entry name" value="YkuD_like"/>
    <property type="match status" value="1"/>
</dbReference>
<dbReference type="Pfam" id="PF01471">
    <property type="entry name" value="PG_binding_1"/>
    <property type="match status" value="1"/>
</dbReference>
<keyword evidence="8" id="KW-0732">Signal</keyword>
<dbReference type="PANTHER" id="PTHR30582">
    <property type="entry name" value="L,D-TRANSPEPTIDASE"/>
    <property type="match status" value="1"/>
</dbReference>
<dbReference type="GO" id="GO:0018104">
    <property type="term" value="P:peptidoglycan-protein cross-linking"/>
    <property type="evidence" value="ECO:0007669"/>
    <property type="project" value="TreeGrafter"/>
</dbReference>
<comment type="pathway">
    <text evidence="1 7">Cell wall biogenesis; peptidoglycan biosynthesis.</text>
</comment>
<evidence type="ECO:0000256" key="2">
    <source>
        <dbReference type="ARBA" id="ARBA00005992"/>
    </source>
</evidence>
<dbReference type="UniPathway" id="UPA00219"/>
<protein>
    <submittedName>
        <fullName evidence="10">Murein L,D-transpeptidase</fullName>
    </submittedName>
</protein>
<dbReference type="SUPFAM" id="SSF141523">
    <property type="entry name" value="L,D-transpeptidase catalytic domain-like"/>
    <property type="match status" value="1"/>
</dbReference>
<organism evidence="10 11">
    <name type="scientific">Rhizobium leguminosarum</name>
    <dbReference type="NCBI Taxonomy" id="384"/>
    <lineage>
        <taxon>Bacteria</taxon>
        <taxon>Pseudomonadati</taxon>
        <taxon>Pseudomonadota</taxon>
        <taxon>Alphaproteobacteria</taxon>
        <taxon>Hyphomicrobiales</taxon>
        <taxon>Rhizobiaceae</taxon>
        <taxon>Rhizobium/Agrobacterium group</taxon>
        <taxon>Rhizobium</taxon>
    </lineage>
</organism>
<dbReference type="InterPro" id="IPR036366">
    <property type="entry name" value="PGBDSf"/>
</dbReference>
<evidence type="ECO:0000256" key="6">
    <source>
        <dbReference type="ARBA" id="ARBA00023316"/>
    </source>
</evidence>
<dbReference type="PROSITE" id="PS51257">
    <property type="entry name" value="PROKAR_LIPOPROTEIN"/>
    <property type="match status" value="1"/>
</dbReference>
<evidence type="ECO:0000256" key="4">
    <source>
        <dbReference type="ARBA" id="ARBA00022960"/>
    </source>
</evidence>